<feature type="domain" description="Peptidase M48" evidence="13">
    <location>
        <begin position="80"/>
        <end position="300"/>
    </location>
</feature>
<organism evidence="14 15">
    <name type="scientific">Candidatus Uhrbacteria bacterium CG_4_9_14_0_2_um_filter_41_50</name>
    <dbReference type="NCBI Taxonomy" id="1975031"/>
    <lineage>
        <taxon>Bacteria</taxon>
        <taxon>Candidatus Uhriibacteriota</taxon>
    </lineage>
</organism>
<reference evidence="15" key="1">
    <citation type="submission" date="2017-09" db="EMBL/GenBank/DDBJ databases">
        <title>Depth-based differentiation of microbial function through sediment-hosted aquifers and enrichment of novel symbionts in the deep terrestrial subsurface.</title>
        <authorList>
            <person name="Probst A.J."/>
            <person name="Ladd B."/>
            <person name="Jarett J.K."/>
            <person name="Geller-Mcgrath D.E."/>
            <person name="Sieber C.M.K."/>
            <person name="Emerson J.B."/>
            <person name="Anantharaman K."/>
            <person name="Thomas B.C."/>
            <person name="Malmstrom R."/>
            <person name="Stieglmeier M."/>
            <person name="Klingl A."/>
            <person name="Woyke T."/>
            <person name="Ryan C.M."/>
            <person name="Banfield J.F."/>
        </authorList>
    </citation>
    <scope>NUCLEOTIDE SEQUENCE [LARGE SCALE GENOMIC DNA]</scope>
</reference>
<feature type="transmembrane region" description="Helical" evidence="12">
    <location>
        <begin position="12"/>
        <end position="36"/>
    </location>
</feature>
<dbReference type="InterPro" id="IPR001915">
    <property type="entry name" value="Peptidase_M48"/>
</dbReference>
<evidence type="ECO:0000256" key="4">
    <source>
        <dbReference type="ARBA" id="ARBA00022670"/>
    </source>
</evidence>
<dbReference type="Proteomes" id="UP000230251">
    <property type="component" value="Unassembled WGS sequence"/>
</dbReference>
<evidence type="ECO:0000256" key="8">
    <source>
        <dbReference type="ARBA" id="ARBA00022833"/>
    </source>
</evidence>
<keyword evidence="11 12" id="KW-0472">Membrane</keyword>
<evidence type="ECO:0000256" key="3">
    <source>
        <dbReference type="ARBA" id="ARBA00022475"/>
    </source>
</evidence>
<keyword evidence="5 12" id="KW-0812">Transmembrane</keyword>
<keyword evidence="6 12" id="KW-0479">Metal-binding</keyword>
<feature type="transmembrane region" description="Helical" evidence="12">
    <location>
        <begin position="193"/>
        <end position="214"/>
    </location>
</feature>
<comment type="cofactor">
    <cofactor evidence="12">
        <name>Zn(2+)</name>
        <dbReference type="ChEBI" id="CHEBI:29105"/>
    </cofactor>
    <text evidence="12">Binds 1 zinc ion per subunit.</text>
</comment>
<dbReference type="HAMAP" id="MF_00188">
    <property type="entry name" value="Pept_M48_protease_HtpX"/>
    <property type="match status" value="1"/>
</dbReference>
<feature type="binding site" evidence="12">
    <location>
        <position position="223"/>
    </location>
    <ligand>
        <name>Zn(2+)</name>
        <dbReference type="ChEBI" id="CHEBI:29105"/>
        <note>catalytic</note>
    </ligand>
</feature>
<accession>A0A2M8EPF6</accession>
<keyword evidence="3 12" id="KW-1003">Cell membrane</keyword>
<dbReference type="GO" id="GO:0008270">
    <property type="term" value="F:zinc ion binding"/>
    <property type="evidence" value="ECO:0007669"/>
    <property type="project" value="UniProtKB-UniRule"/>
</dbReference>
<feature type="active site" evidence="12">
    <location>
        <position position="143"/>
    </location>
</feature>
<feature type="transmembrane region" description="Helical" evidence="12">
    <location>
        <begin position="154"/>
        <end position="173"/>
    </location>
</feature>
<keyword evidence="4 12" id="KW-0645">Protease</keyword>
<evidence type="ECO:0000256" key="10">
    <source>
        <dbReference type="ARBA" id="ARBA00023049"/>
    </source>
</evidence>
<feature type="transmembrane region" description="Helical" evidence="12">
    <location>
        <begin position="42"/>
        <end position="60"/>
    </location>
</feature>
<dbReference type="CDD" id="cd07340">
    <property type="entry name" value="M48B_Htpx_like"/>
    <property type="match status" value="1"/>
</dbReference>
<dbReference type="Pfam" id="PF01435">
    <property type="entry name" value="Peptidase_M48"/>
    <property type="match status" value="1"/>
</dbReference>
<keyword evidence="9 12" id="KW-1133">Transmembrane helix</keyword>
<comment type="similarity">
    <text evidence="2 12">Belongs to the peptidase M48B family.</text>
</comment>
<evidence type="ECO:0000256" key="11">
    <source>
        <dbReference type="ARBA" id="ARBA00023136"/>
    </source>
</evidence>
<evidence type="ECO:0000313" key="15">
    <source>
        <dbReference type="Proteomes" id="UP000230251"/>
    </source>
</evidence>
<evidence type="ECO:0000256" key="6">
    <source>
        <dbReference type="ARBA" id="ARBA00022723"/>
    </source>
</evidence>
<evidence type="ECO:0000256" key="12">
    <source>
        <dbReference type="HAMAP-Rule" id="MF_00188"/>
    </source>
</evidence>
<name>A0A2M8EPF6_9BACT</name>
<sequence length="303" mass="32958">MYAQIASNKRKTWVLVTLFSAIIIAIITIFGINSGLTLEGSLILGAIISIIYCTISYFVADKVVLASTGAVELSKDQAYDVWNIVENLSIASGIPMPKIYLIDDPAPNAYATGRDPKHASITFTTGLLSSLNKLELEAVAAHEMSHIKNYDIRLMTIVVVLVGLIVLMSDVMIRLTFHGKIRGGKNDKNGNLGLIIIVVAIVLAILSPIIAQVIKLAISRTREYLADSSAALLTRHPDALANALEKIRDNGAVMKSANHATAHLFISSPFGAITEKSKGWYQKLFSTHPPINDRIEKLHTMGR</sequence>
<protein>
    <recommendedName>
        <fullName evidence="12">Protease HtpX homolog</fullName>
        <ecNumber evidence="12">3.4.24.-</ecNumber>
    </recommendedName>
</protein>
<feature type="binding site" evidence="12">
    <location>
        <position position="142"/>
    </location>
    <ligand>
        <name>Zn(2+)</name>
        <dbReference type="ChEBI" id="CHEBI:29105"/>
        <note>catalytic</note>
    </ligand>
</feature>
<dbReference type="GO" id="GO:0005886">
    <property type="term" value="C:plasma membrane"/>
    <property type="evidence" value="ECO:0007669"/>
    <property type="project" value="UniProtKB-SubCell"/>
</dbReference>
<dbReference type="GO" id="GO:0004222">
    <property type="term" value="F:metalloendopeptidase activity"/>
    <property type="evidence" value="ECO:0007669"/>
    <property type="project" value="UniProtKB-UniRule"/>
</dbReference>
<comment type="caution">
    <text evidence="14">The sequence shown here is derived from an EMBL/GenBank/DDBJ whole genome shotgun (WGS) entry which is preliminary data.</text>
</comment>
<gene>
    <name evidence="12" type="primary">htpX</name>
    <name evidence="14" type="ORF">CO057_01835</name>
</gene>
<dbReference type="EMBL" id="PFSI01000029">
    <property type="protein sequence ID" value="PJC24626.1"/>
    <property type="molecule type" value="Genomic_DNA"/>
</dbReference>
<evidence type="ECO:0000256" key="1">
    <source>
        <dbReference type="ARBA" id="ARBA00004651"/>
    </source>
</evidence>
<dbReference type="EC" id="3.4.24.-" evidence="12"/>
<dbReference type="InterPro" id="IPR022919">
    <property type="entry name" value="Pept_M48_protease_HtpX"/>
</dbReference>
<evidence type="ECO:0000259" key="13">
    <source>
        <dbReference type="Pfam" id="PF01435"/>
    </source>
</evidence>
<evidence type="ECO:0000256" key="9">
    <source>
        <dbReference type="ARBA" id="ARBA00022989"/>
    </source>
</evidence>
<dbReference type="Gene3D" id="3.30.2010.10">
    <property type="entry name" value="Metalloproteases ('zincins'), catalytic domain"/>
    <property type="match status" value="1"/>
</dbReference>
<dbReference type="PANTHER" id="PTHR43221:SF1">
    <property type="entry name" value="PROTEASE HTPX"/>
    <property type="match status" value="1"/>
</dbReference>
<evidence type="ECO:0000313" key="14">
    <source>
        <dbReference type="EMBL" id="PJC24626.1"/>
    </source>
</evidence>
<keyword evidence="8 12" id="KW-0862">Zinc</keyword>
<dbReference type="PANTHER" id="PTHR43221">
    <property type="entry name" value="PROTEASE HTPX"/>
    <property type="match status" value="1"/>
</dbReference>
<dbReference type="AlphaFoldDB" id="A0A2M8EPF6"/>
<feature type="binding site" evidence="12">
    <location>
        <position position="146"/>
    </location>
    <ligand>
        <name>Zn(2+)</name>
        <dbReference type="ChEBI" id="CHEBI:29105"/>
        <note>catalytic</note>
    </ligand>
</feature>
<dbReference type="GO" id="GO:0006508">
    <property type="term" value="P:proteolysis"/>
    <property type="evidence" value="ECO:0007669"/>
    <property type="project" value="UniProtKB-KW"/>
</dbReference>
<dbReference type="InterPro" id="IPR050083">
    <property type="entry name" value="HtpX_protease"/>
</dbReference>
<evidence type="ECO:0000256" key="2">
    <source>
        <dbReference type="ARBA" id="ARBA00009779"/>
    </source>
</evidence>
<evidence type="ECO:0000256" key="5">
    <source>
        <dbReference type="ARBA" id="ARBA00022692"/>
    </source>
</evidence>
<proteinExistence type="inferred from homology"/>
<evidence type="ECO:0000256" key="7">
    <source>
        <dbReference type="ARBA" id="ARBA00022801"/>
    </source>
</evidence>
<keyword evidence="7 12" id="KW-0378">Hydrolase</keyword>
<comment type="subcellular location">
    <subcellularLocation>
        <location evidence="1 12">Cell membrane</location>
        <topology evidence="1 12">Multi-pass membrane protein</topology>
    </subcellularLocation>
</comment>
<keyword evidence="10 12" id="KW-0482">Metalloprotease</keyword>